<feature type="chain" id="PRO_5034356408" description="Secreted protein" evidence="1">
    <location>
        <begin position="24"/>
        <end position="147"/>
    </location>
</feature>
<feature type="signal peptide" evidence="1">
    <location>
        <begin position="1"/>
        <end position="23"/>
    </location>
</feature>
<protein>
    <recommendedName>
        <fullName evidence="4">Secreted protein</fullName>
    </recommendedName>
</protein>
<evidence type="ECO:0000313" key="2">
    <source>
        <dbReference type="Ensembl" id="ENSABRP00000027093.1"/>
    </source>
</evidence>
<sequence length="147" mass="15519">FQSTLVLLLVFPALFCCCSGTLARPVAMLVLSSLGIGMAQPPVFFFFFPSAGIPLGGSTNTPLRGIDAAAKFTGVAPAGWPFRARVSEKGLAAQSLAMNTHARNTLLHSSSQQAFSCTILCFALPEAIHLLFDGGIPYRTLQPLTCS</sequence>
<organism evidence="2 3">
    <name type="scientific">Anser brachyrhynchus</name>
    <name type="common">Pink-footed goose</name>
    <dbReference type="NCBI Taxonomy" id="132585"/>
    <lineage>
        <taxon>Eukaryota</taxon>
        <taxon>Metazoa</taxon>
        <taxon>Chordata</taxon>
        <taxon>Craniata</taxon>
        <taxon>Vertebrata</taxon>
        <taxon>Euteleostomi</taxon>
        <taxon>Archelosauria</taxon>
        <taxon>Archosauria</taxon>
        <taxon>Dinosauria</taxon>
        <taxon>Saurischia</taxon>
        <taxon>Theropoda</taxon>
        <taxon>Coelurosauria</taxon>
        <taxon>Aves</taxon>
        <taxon>Neognathae</taxon>
        <taxon>Galloanserae</taxon>
        <taxon>Anseriformes</taxon>
        <taxon>Anatidae</taxon>
        <taxon>Anserinae</taxon>
        <taxon>Anser</taxon>
    </lineage>
</organism>
<dbReference type="GeneTree" id="ENSGT00960000190052"/>
<proteinExistence type="predicted"/>
<dbReference type="Proteomes" id="UP000694426">
    <property type="component" value="Unplaced"/>
</dbReference>
<evidence type="ECO:0008006" key="4">
    <source>
        <dbReference type="Google" id="ProtNLM"/>
    </source>
</evidence>
<dbReference type="Ensembl" id="ENSABRT00000037889.1">
    <property type="protein sequence ID" value="ENSABRP00000027093.1"/>
    <property type="gene ID" value="ENSABRG00000022587.1"/>
</dbReference>
<reference evidence="2" key="2">
    <citation type="submission" date="2025-09" db="UniProtKB">
        <authorList>
            <consortium name="Ensembl"/>
        </authorList>
    </citation>
    <scope>IDENTIFICATION</scope>
</reference>
<keyword evidence="3" id="KW-1185">Reference proteome</keyword>
<accession>A0A8B9D0T5</accession>
<evidence type="ECO:0000256" key="1">
    <source>
        <dbReference type="SAM" id="SignalP"/>
    </source>
</evidence>
<keyword evidence="1" id="KW-0732">Signal</keyword>
<evidence type="ECO:0000313" key="3">
    <source>
        <dbReference type="Proteomes" id="UP000694426"/>
    </source>
</evidence>
<name>A0A8B9D0T5_9AVES</name>
<dbReference type="AlphaFoldDB" id="A0A8B9D0T5"/>
<reference evidence="2" key="1">
    <citation type="submission" date="2025-08" db="UniProtKB">
        <authorList>
            <consortium name="Ensembl"/>
        </authorList>
    </citation>
    <scope>IDENTIFICATION</scope>
</reference>